<sequence length="181" mass="20590">MISMDITIYFNAKRKFFLAAGQLVFVTIGGRLFLHPELMTSGLHRNETIIRGIGAISLLYFGFIFLFSLKMYIKRVGLIITQTELIDNSNSLSVGSIPWSNVADICQIQVEAVAMIKISLINADLIIDREDNYIKKLLLKRQNKRLGSPIIIPMVALNSYVDTLERQLKEQWEMYKQTSSG</sequence>
<keyword evidence="3" id="KW-1185">Reference proteome</keyword>
<evidence type="ECO:0000313" key="3">
    <source>
        <dbReference type="Proteomes" id="UP000245627"/>
    </source>
</evidence>
<gene>
    <name evidence="2" type="ORF">DC487_13420</name>
</gene>
<feature type="transmembrane region" description="Helical" evidence="1">
    <location>
        <begin position="49"/>
        <end position="69"/>
    </location>
</feature>
<comment type="caution">
    <text evidence="2">The sequence shown here is derived from an EMBL/GenBank/DDBJ whole genome shotgun (WGS) entry which is preliminary data.</text>
</comment>
<dbReference type="NCBIfam" id="NF041635">
    <property type="entry name" value="STM3941_fam"/>
    <property type="match status" value="1"/>
</dbReference>
<evidence type="ECO:0000256" key="1">
    <source>
        <dbReference type="SAM" id="Phobius"/>
    </source>
</evidence>
<dbReference type="EMBL" id="QDKG01000005">
    <property type="protein sequence ID" value="PVH24530.1"/>
    <property type="molecule type" value="Genomic_DNA"/>
</dbReference>
<name>A0A2T8HGK7_9SPHI</name>
<feature type="transmembrane region" description="Helical" evidence="1">
    <location>
        <begin position="16"/>
        <end position="34"/>
    </location>
</feature>
<keyword evidence="1" id="KW-1133">Transmembrane helix</keyword>
<dbReference type="Proteomes" id="UP000245627">
    <property type="component" value="Unassembled WGS sequence"/>
</dbReference>
<dbReference type="AlphaFoldDB" id="A0A2T8HGK7"/>
<keyword evidence="1" id="KW-0812">Transmembrane</keyword>
<proteinExistence type="predicted"/>
<keyword evidence="1" id="KW-0472">Membrane</keyword>
<protein>
    <submittedName>
        <fullName evidence="2">Uncharacterized protein</fullName>
    </submittedName>
</protein>
<dbReference type="InterPro" id="IPR048136">
    <property type="entry name" value="STM3941-like"/>
</dbReference>
<evidence type="ECO:0000313" key="2">
    <source>
        <dbReference type="EMBL" id="PVH24530.1"/>
    </source>
</evidence>
<accession>A0A2T8HGK7</accession>
<reference evidence="2 3" key="1">
    <citation type="submission" date="2018-04" db="EMBL/GenBank/DDBJ databases">
        <title>Sphingobacterium cortibacter sp. nov.</title>
        <authorList>
            <person name="Li Y."/>
        </authorList>
    </citation>
    <scope>NUCLEOTIDE SEQUENCE [LARGE SCALE GENOMIC DNA]</scope>
    <source>
        <strain evidence="2 3">2c-3</strain>
    </source>
</reference>
<organism evidence="2 3">
    <name type="scientific">Sphingobacterium corticibacter</name>
    <dbReference type="NCBI Taxonomy" id="2171749"/>
    <lineage>
        <taxon>Bacteria</taxon>
        <taxon>Pseudomonadati</taxon>
        <taxon>Bacteroidota</taxon>
        <taxon>Sphingobacteriia</taxon>
        <taxon>Sphingobacteriales</taxon>
        <taxon>Sphingobacteriaceae</taxon>
        <taxon>Sphingobacterium</taxon>
    </lineage>
</organism>